<dbReference type="Pfam" id="PF02368">
    <property type="entry name" value="Big_2"/>
    <property type="match status" value="1"/>
</dbReference>
<dbReference type="InterPro" id="IPR003343">
    <property type="entry name" value="Big_2"/>
</dbReference>
<feature type="domain" description="BIG2" evidence="2">
    <location>
        <begin position="156"/>
        <end position="237"/>
    </location>
</feature>
<dbReference type="Proteomes" id="UP000051999">
    <property type="component" value="Unassembled WGS sequence"/>
</dbReference>
<evidence type="ECO:0000313" key="3">
    <source>
        <dbReference type="EMBL" id="KRL52757.1"/>
    </source>
</evidence>
<dbReference type="OrthoDB" id="2315387at2"/>
<dbReference type="AlphaFoldDB" id="A0A0R1REX5"/>
<evidence type="ECO:0000259" key="2">
    <source>
        <dbReference type="SMART" id="SM00635"/>
    </source>
</evidence>
<gene>
    <name evidence="3" type="ORF">FD35_GL001848</name>
</gene>
<dbReference type="RefSeq" id="WP_017261419.1">
    <property type="nucleotide sequence ID" value="NZ_AUAW01000031.1"/>
</dbReference>
<reference evidence="3 4" key="1">
    <citation type="journal article" date="2015" name="Genome Announc.">
        <title>Expanding the biotechnology potential of lactobacilli through comparative genomics of 213 strains and associated genera.</title>
        <authorList>
            <person name="Sun Z."/>
            <person name="Harris H.M."/>
            <person name="McCann A."/>
            <person name="Guo C."/>
            <person name="Argimon S."/>
            <person name="Zhang W."/>
            <person name="Yang X."/>
            <person name="Jeffery I.B."/>
            <person name="Cooney J.C."/>
            <person name="Kagawa T.F."/>
            <person name="Liu W."/>
            <person name="Song Y."/>
            <person name="Salvetti E."/>
            <person name="Wrobel A."/>
            <person name="Rasinkangas P."/>
            <person name="Parkhill J."/>
            <person name="Rea M.C."/>
            <person name="O'Sullivan O."/>
            <person name="Ritari J."/>
            <person name="Douillard F.P."/>
            <person name="Paul Ross R."/>
            <person name="Yang R."/>
            <person name="Briner A.E."/>
            <person name="Felis G.E."/>
            <person name="de Vos W.M."/>
            <person name="Barrangou R."/>
            <person name="Klaenhammer T.R."/>
            <person name="Caufield P.W."/>
            <person name="Cui Y."/>
            <person name="Zhang H."/>
            <person name="O'Toole P.W."/>
        </authorList>
    </citation>
    <scope>NUCLEOTIDE SEQUENCE [LARGE SCALE GENOMIC DNA]</scope>
    <source>
        <strain evidence="3 4">DSM 15814</strain>
    </source>
</reference>
<evidence type="ECO:0000256" key="1">
    <source>
        <dbReference type="SAM" id="SignalP"/>
    </source>
</evidence>
<dbReference type="STRING" id="1114972.FD35_GL001848"/>
<evidence type="ECO:0000313" key="4">
    <source>
        <dbReference type="Proteomes" id="UP000051999"/>
    </source>
</evidence>
<accession>A0A0R1REX5</accession>
<feature type="signal peptide" evidence="1">
    <location>
        <begin position="1"/>
        <end position="26"/>
    </location>
</feature>
<dbReference type="SUPFAM" id="SSF49373">
    <property type="entry name" value="Invasin/intimin cell-adhesion fragments"/>
    <property type="match status" value="1"/>
</dbReference>
<dbReference type="EMBL" id="AZFF01000032">
    <property type="protein sequence ID" value="KRL52757.1"/>
    <property type="molecule type" value="Genomic_DNA"/>
</dbReference>
<organism evidence="3 4">
    <name type="scientific">Furfurilactobacillus rossiae DSM 15814</name>
    <dbReference type="NCBI Taxonomy" id="1114972"/>
    <lineage>
        <taxon>Bacteria</taxon>
        <taxon>Bacillati</taxon>
        <taxon>Bacillota</taxon>
        <taxon>Bacilli</taxon>
        <taxon>Lactobacillales</taxon>
        <taxon>Lactobacillaceae</taxon>
        <taxon>Furfurilactobacillus</taxon>
    </lineage>
</organism>
<dbReference type="SMART" id="SM00635">
    <property type="entry name" value="BID_2"/>
    <property type="match status" value="1"/>
</dbReference>
<dbReference type="InterPro" id="IPR027994">
    <property type="entry name" value="WxL_dom"/>
</dbReference>
<name>A0A0R1REX5_9LACO</name>
<dbReference type="PATRIC" id="fig|1114972.6.peg.1885"/>
<sequence>MKFKRVWLSIIMFILVSLLFPFTGHADDNVVPKSAPSADPFSVGKFVLVGGFTQQPLSLNTVSDKDYQLSFTAIKSLFDPWTDNITASWYISEDGKNWKKAQEDGNALSGSLKTQQHVDHVSTFYYQISVTIHGFLANPIYWSKVAKVTISPQDVHATALSIAGESDTLPNGNSENILATLTPANATDSIKWSVDNSQLATIDATTGKLTATSDLNQYGKVTVTATTSNGITASTVVYIGALQDKLVNEGSDASFIIKGFPKSAYVVGWHQIPPHGSDKPITNGPNASISASPDGMQNGMLTVKNTSAAQTQTQYYAVIGFNGADQQTNTNKARLFVNPGGQLTLDAIPNFTFSKTDSTPLTVNNIAQGVTLGSVSNVSQGTSLTYDGNNQQLLSIYDPRVHSTGWSLTAAMATFANTATRQPIGNKGGISLNLINDQNKSLAILKDDDQPVSVINATTPNTNVHSSLSGSTLTIDPTHAADSGHYSATISWTLADVPKANAAK</sequence>
<feature type="chain" id="PRO_5006409976" evidence="1">
    <location>
        <begin position="27"/>
        <end position="504"/>
    </location>
</feature>
<keyword evidence="1" id="KW-0732">Signal</keyword>
<dbReference type="InterPro" id="IPR008964">
    <property type="entry name" value="Invasin/intimin_cell_adhesion"/>
</dbReference>
<proteinExistence type="predicted"/>
<protein>
    <submittedName>
        <fullName evidence="3">Extracellular protein</fullName>
    </submittedName>
</protein>
<comment type="caution">
    <text evidence="3">The sequence shown here is derived from an EMBL/GenBank/DDBJ whole genome shotgun (WGS) entry which is preliminary data.</text>
</comment>
<keyword evidence="4" id="KW-1185">Reference proteome</keyword>
<dbReference type="Gene3D" id="2.60.40.1080">
    <property type="match status" value="1"/>
</dbReference>
<dbReference type="Pfam" id="PF13731">
    <property type="entry name" value="WxL"/>
    <property type="match status" value="1"/>
</dbReference>
<dbReference type="eggNOG" id="COG5492">
    <property type="taxonomic scope" value="Bacteria"/>
</dbReference>